<dbReference type="AlphaFoldDB" id="A0A8D8H495"/>
<name>A0A8D8H495_CULPI</name>
<evidence type="ECO:0000313" key="1">
    <source>
        <dbReference type="EMBL" id="CAG6527954.1"/>
    </source>
</evidence>
<protein>
    <submittedName>
        <fullName evidence="1">(northern house mosquito) hypothetical protein</fullName>
    </submittedName>
</protein>
<dbReference type="EMBL" id="HBUE01302605">
    <property type="protein sequence ID" value="CAG6579680.1"/>
    <property type="molecule type" value="Transcribed_RNA"/>
</dbReference>
<reference evidence="1" key="1">
    <citation type="submission" date="2021-05" db="EMBL/GenBank/DDBJ databases">
        <authorList>
            <person name="Alioto T."/>
            <person name="Alioto T."/>
            <person name="Gomez Garrido J."/>
        </authorList>
    </citation>
    <scope>NUCLEOTIDE SEQUENCE</scope>
</reference>
<accession>A0A8D8H495</accession>
<organism evidence="1">
    <name type="scientific">Culex pipiens</name>
    <name type="common">House mosquito</name>
    <dbReference type="NCBI Taxonomy" id="7175"/>
    <lineage>
        <taxon>Eukaryota</taxon>
        <taxon>Metazoa</taxon>
        <taxon>Ecdysozoa</taxon>
        <taxon>Arthropoda</taxon>
        <taxon>Hexapoda</taxon>
        <taxon>Insecta</taxon>
        <taxon>Pterygota</taxon>
        <taxon>Neoptera</taxon>
        <taxon>Endopterygota</taxon>
        <taxon>Diptera</taxon>
        <taxon>Nematocera</taxon>
        <taxon>Culicoidea</taxon>
        <taxon>Culicidae</taxon>
        <taxon>Culicinae</taxon>
        <taxon>Culicini</taxon>
        <taxon>Culex</taxon>
        <taxon>Culex</taxon>
    </lineage>
</organism>
<sequence>MNQVLRYLIFFLLRIINPSHYLFKTHSSGVVTQGRQLASLISFVTVVGPIKLSLHFARRKLTLSWVVCGDVYLRLVSRPVTVVKHRLVFKYVSLTSLDTDMIAD</sequence>
<proteinExistence type="predicted"/>
<dbReference type="EMBL" id="HBUE01196594">
    <property type="protein sequence ID" value="CAG6527954.1"/>
    <property type="molecule type" value="Transcribed_RNA"/>
</dbReference>